<dbReference type="AlphaFoldDB" id="A0A0R2P506"/>
<evidence type="ECO:0000256" key="1">
    <source>
        <dbReference type="SAM" id="Coils"/>
    </source>
</evidence>
<protein>
    <recommendedName>
        <fullName evidence="4">ATPase</fullName>
    </recommendedName>
</protein>
<evidence type="ECO:0008006" key="4">
    <source>
        <dbReference type="Google" id="ProtNLM"/>
    </source>
</evidence>
<feature type="coiled-coil region" evidence="1">
    <location>
        <begin position="345"/>
        <end position="402"/>
    </location>
</feature>
<sequence length="434" mass="48371">MDALDNQVLPNSAAAALIGDPSKFGRVDENGMVYVRTNDGEKVVGSYPGKSAEEALAYFVRKFELVASEVALLAARIISGAMVPQDANEAVKKLRNQIEHLNGVGNLEALRSSLEQIPPLIDEHRPAYEAKKAAEAEAKAEKRAATIAAKEALVVEAEGLIDSTSWKVTGERLKVLLDEWKKAPRLDKKTDSELWKRFSSARNKFDKRRRVHFAGLSAQQNQVKDSKEKIVIEAESLATSTDWVATARRYKALMDQWKASGRGKKNDDDKLWLRFKAAQDTFFTTKNADLEKRGESMAANLEKREAIVAEMEALLPITNLDDVKRKFRDLRQKLSKIGMIDRKKRSVLDKRVDSVEMTIKEAEQEQWRRSDPTAIARANDVVTQLTNAVADYEAKAAKAQANGDSKKAADLLEAAAARRMWLSEAQKGLADFKS</sequence>
<proteinExistence type="predicted"/>
<evidence type="ECO:0000313" key="2">
    <source>
        <dbReference type="EMBL" id="KRO30963.1"/>
    </source>
</evidence>
<keyword evidence="1" id="KW-0175">Coiled coil</keyword>
<accession>A0A0R2P506</accession>
<organism evidence="2 3">
    <name type="scientific">Actinobacteria bacterium BACL2 MAG-120802-bin41</name>
    <dbReference type="NCBI Taxonomy" id="1655568"/>
    <lineage>
        <taxon>Bacteria</taxon>
        <taxon>Bacillati</taxon>
        <taxon>Actinomycetota</taxon>
        <taxon>Actinomycetes</taxon>
        <taxon>Actinomycetes incertae sedis</taxon>
        <taxon>ac1 cluster</taxon>
    </lineage>
</organism>
<gene>
    <name evidence="2" type="ORF">ABR60_01180</name>
</gene>
<dbReference type="InterPro" id="IPR007139">
    <property type="entry name" value="DUF349"/>
</dbReference>
<reference evidence="2 3" key="1">
    <citation type="submission" date="2015-10" db="EMBL/GenBank/DDBJ databases">
        <title>Metagenome-Assembled Genomes uncover a global brackish microbiome.</title>
        <authorList>
            <person name="Hugerth L.W."/>
            <person name="Larsson J."/>
            <person name="Alneberg J."/>
            <person name="Lindh M.V."/>
            <person name="Legrand C."/>
            <person name="Pinhassi J."/>
            <person name="Andersson A.F."/>
        </authorList>
    </citation>
    <scope>NUCLEOTIDE SEQUENCE [LARGE SCALE GENOMIC DNA]</scope>
    <source>
        <strain evidence="2">BACL2 MAG-120802-bin41</strain>
    </source>
</reference>
<dbReference type="EMBL" id="LIAS01000037">
    <property type="protein sequence ID" value="KRO30963.1"/>
    <property type="molecule type" value="Genomic_DNA"/>
</dbReference>
<comment type="caution">
    <text evidence="2">The sequence shown here is derived from an EMBL/GenBank/DDBJ whole genome shotgun (WGS) entry which is preliminary data.</text>
</comment>
<dbReference type="Proteomes" id="UP000053941">
    <property type="component" value="Unassembled WGS sequence"/>
</dbReference>
<dbReference type="Pfam" id="PF03993">
    <property type="entry name" value="DUF349"/>
    <property type="match status" value="3"/>
</dbReference>
<evidence type="ECO:0000313" key="3">
    <source>
        <dbReference type="Proteomes" id="UP000053941"/>
    </source>
</evidence>
<name>A0A0R2P506_9ACTN</name>